<dbReference type="RefSeq" id="XP_002668207.1">
    <property type="nucleotide sequence ID" value="XM_002668161.1"/>
</dbReference>
<evidence type="ECO:0000313" key="2">
    <source>
        <dbReference type="Proteomes" id="UP000006671"/>
    </source>
</evidence>
<gene>
    <name evidence="1" type="ORF">NAEGRDRAFT_54899</name>
</gene>
<accession>D2W639</accession>
<dbReference type="VEuPathDB" id="AmoebaDB:NAEGRDRAFT_54899"/>
<dbReference type="EMBL" id="GG739215">
    <property type="protein sequence ID" value="EFC35463.1"/>
    <property type="molecule type" value="Genomic_DNA"/>
</dbReference>
<dbReference type="AlphaFoldDB" id="D2W639"/>
<dbReference type="PANTHER" id="PTHR31751">
    <property type="entry name" value="SI:CH211-108C17.2-RELATED-RELATED"/>
    <property type="match status" value="1"/>
</dbReference>
<proteinExistence type="predicted"/>
<dbReference type="KEGG" id="ngr:NAEGRDRAFT_54899"/>
<organism evidence="2">
    <name type="scientific">Naegleria gruberi</name>
    <name type="common">Amoeba</name>
    <dbReference type="NCBI Taxonomy" id="5762"/>
    <lineage>
        <taxon>Eukaryota</taxon>
        <taxon>Discoba</taxon>
        <taxon>Heterolobosea</taxon>
        <taxon>Tetramitia</taxon>
        <taxon>Eutetramitia</taxon>
        <taxon>Vahlkampfiidae</taxon>
        <taxon>Naegleria</taxon>
    </lineage>
</organism>
<dbReference type="eggNOG" id="ENOG502SZTM">
    <property type="taxonomic scope" value="Eukaryota"/>
</dbReference>
<evidence type="ECO:0000313" key="1">
    <source>
        <dbReference type="EMBL" id="EFC35463.1"/>
    </source>
</evidence>
<dbReference type="Proteomes" id="UP000006671">
    <property type="component" value="Unassembled WGS sequence"/>
</dbReference>
<dbReference type="InParanoid" id="D2W639"/>
<sequence length="641" mass="73683">MALHEATTTGKKASSKKYLCCVCNETHRDYMWGIAYHLNQTGGMFATITERRFVSPGWCCQIKYRNLCNYYSECAEKKEINSTSSFKFVDLSPCVKFQSKPKIDGPDYIIASLERLIDFLDSNSVCKECKCYGALQCTNYQQKGFDSLLSFECFNCKNKLILNSSSNLEGSSRQVLSKKLICASQFSGINVEQLFNAFDLTGLPHYSNQSAVYEVTTNIWDKVTELTDEALLENLKYMGLMKLMADGLSFFGVTMNMKENRLESQCLIINNQYYYLPQEIMLIIWSFYPKKKYIPLYISIDGRWSKARNANECTVAAIESCFDLIVQRYNTIRDRISREGNFKGASKCAEGNGVDHIMDWIVNQIFDLFGEKFYFEVRSFAHDHDGSTRNIIHEHFPNAQEYLDVNHKGKNIAKHVAGIAKGWGTVVSVAFKVAVTVADNNTNILKTILNAYVDHWCGNHDKCYGDGCKSSKPKIDPNNTELIEKLKKVFTELAESADSYKKSAHTQSNESLNNSMCKFVSKRYDFSKSYSGRVDLAVLFHTHGHKSFITLMKQLNVPLSEYSMYKLSKKDAKGLWHRERKLSVEYKGKRKANKENHKKLHKKVIENYEYKKGDPEFTEETQQSTQLIISEKEIHHQRRRK</sequence>
<dbReference type="GeneID" id="8856377"/>
<keyword evidence="2" id="KW-1185">Reference proteome</keyword>
<name>D2W639_NAEGR</name>
<reference evidence="1 2" key="1">
    <citation type="journal article" date="2010" name="Cell">
        <title>The genome of Naegleria gruberi illuminates early eukaryotic versatility.</title>
        <authorList>
            <person name="Fritz-Laylin L.K."/>
            <person name="Prochnik S.E."/>
            <person name="Ginger M.L."/>
            <person name="Dacks J.B."/>
            <person name="Carpenter M.L."/>
            <person name="Field M.C."/>
            <person name="Kuo A."/>
            <person name="Paredez A."/>
            <person name="Chapman J."/>
            <person name="Pham J."/>
            <person name="Shu S."/>
            <person name="Neupane R."/>
            <person name="Cipriano M."/>
            <person name="Mancuso J."/>
            <person name="Tu H."/>
            <person name="Salamov A."/>
            <person name="Lindquist E."/>
            <person name="Shapiro H."/>
            <person name="Lucas S."/>
            <person name="Grigoriev I.V."/>
            <person name="Cande W.Z."/>
            <person name="Fulton C."/>
            <person name="Rokhsar D.S."/>
            <person name="Dawson S.C."/>
        </authorList>
    </citation>
    <scope>NUCLEOTIDE SEQUENCE [LARGE SCALE GENOMIC DNA]</scope>
    <source>
        <strain evidence="1 2">NEG-M</strain>
    </source>
</reference>
<protein>
    <submittedName>
        <fullName evidence="1">Predicted protein</fullName>
    </submittedName>
</protein>